<feature type="non-terminal residue" evidence="2">
    <location>
        <position position="109"/>
    </location>
</feature>
<dbReference type="Gene3D" id="3.40.50.12780">
    <property type="entry name" value="N-terminal domain of ligase-like"/>
    <property type="match status" value="1"/>
</dbReference>
<evidence type="ECO:0000259" key="1">
    <source>
        <dbReference type="Pfam" id="PF00501"/>
    </source>
</evidence>
<proteinExistence type="predicted"/>
<dbReference type="PANTHER" id="PTHR45527">
    <property type="entry name" value="NONRIBOSOMAL PEPTIDE SYNTHETASE"/>
    <property type="match status" value="1"/>
</dbReference>
<feature type="non-terminal residue" evidence="2">
    <location>
        <position position="1"/>
    </location>
</feature>
<comment type="caution">
    <text evidence="2">The sequence shown here is derived from an EMBL/GenBank/DDBJ whole genome shotgun (WGS) entry which is preliminary data.</text>
</comment>
<dbReference type="Proteomes" id="UP000037020">
    <property type="component" value="Unassembled WGS sequence"/>
</dbReference>
<dbReference type="PRINTS" id="PR00154">
    <property type="entry name" value="AMPBINDING"/>
</dbReference>
<accession>A0ABR5IRD8</accession>
<evidence type="ECO:0000313" key="3">
    <source>
        <dbReference type="Proteomes" id="UP000037020"/>
    </source>
</evidence>
<sequence>PVDPEFPQERVAYMLDDAQPVLTLTEDELRTLFLDGYSAANLEVPVLPSQAAYAIYTSGSTGRPKGVVVPGSALVNFLSSMQSRFQLTESDRLLAVTTVGFDIAGLELY</sequence>
<protein>
    <recommendedName>
        <fullName evidence="1">AMP-dependent synthetase/ligase domain-containing protein</fullName>
    </recommendedName>
</protein>
<dbReference type="SUPFAM" id="SSF56801">
    <property type="entry name" value="Acetyl-CoA synthetase-like"/>
    <property type="match status" value="1"/>
</dbReference>
<dbReference type="EMBL" id="LGUT01004786">
    <property type="protein sequence ID" value="KOG35513.1"/>
    <property type="molecule type" value="Genomic_DNA"/>
</dbReference>
<dbReference type="Pfam" id="PF00501">
    <property type="entry name" value="AMP-binding"/>
    <property type="match status" value="1"/>
</dbReference>
<name>A0ABR5IRD8_9ACTN</name>
<dbReference type="InterPro" id="IPR020459">
    <property type="entry name" value="AMP-binding"/>
</dbReference>
<dbReference type="InterPro" id="IPR042099">
    <property type="entry name" value="ANL_N_sf"/>
</dbReference>
<reference evidence="2 3" key="1">
    <citation type="submission" date="2015-07" db="EMBL/GenBank/DDBJ databases">
        <authorList>
            <person name="Ju K.-S."/>
            <person name="Doroghazi J.R."/>
            <person name="Metcalf W.W."/>
        </authorList>
    </citation>
    <scope>NUCLEOTIDE SEQUENCE [LARGE SCALE GENOMIC DNA]</scope>
    <source>
        <strain evidence="2 3">NRRL B-3589</strain>
    </source>
</reference>
<dbReference type="InterPro" id="IPR000873">
    <property type="entry name" value="AMP-dep_synth/lig_dom"/>
</dbReference>
<keyword evidence="3" id="KW-1185">Reference proteome</keyword>
<gene>
    <name evidence="2" type="ORF">ADK38_47660</name>
</gene>
<organism evidence="2 3">
    <name type="scientific">Streptomyces varsoviensis</name>
    <dbReference type="NCBI Taxonomy" id="67373"/>
    <lineage>
        <taxon>Bacteria</taxon>
        <taxon>Bacillati</taxon>
        <taxon>Actinomycetota</taxon>
        <taxon>Actinomycetes</taxon>
        <taxon>Kitasatosporales</taxon>
        <taxon>Streptomycetaceae</taxon>
        <taxon>Streptomyces</taxon>
    </lineage>
</organism>
<evidence type="ECO:0000313" key="2">
    <source>
        <dbReference type="EMBL" id="KOG35513.1"/>
    </source>
</evidence>
<feature type="domain" description="AMP-dependent synthetase/ligase" evidence="1">
    <location>
        <begin position="1"/>
        <end position="106"/>
    </location>
</feature>
<dbReference type="PANTHER" id="PTHR45527:SF1">
    <property type="entry name" value="FATTY ACID SYNTHASE"/>
    <property type="match status" value="1"/>
</dbReference>